<organism evidence="1 2">
    <name type="scientific">Zarea fungicola</name>
    <dbReference type="NCBI Taxonomy" id="93591"/>
    <lineage>
        <taxon>Eukaryota</taxon>
        <taxon>Fungi</taxon>
        <taxon>Dikarya</taxon>
        <taxon>Ascomycota</taxon>
        <taxon>Pezizomycotina</taxon>
        <taxon>Sordariomycetes</taxon>
        <taxon>Hypocreomycetidae</taxon>
        <taxon>Hypocreales</taxon>
        <taxon>Cordycipitaceae</taxon>
        <taxon>Zarea</taxon>
    </lineage>
</organism>
<protein>
    <submittedName>
        <fullName evidence="1">Uncharacterized protein</fullName>
    </submittedName>
</protein>
<keyword evidence="2" id="KW-1185">Reference proteome</keyword>
<comment type="caution">
    <text evidence="1">The sequence shown here is derived from an EMBL/GenBank/DDBJ whole genome shotgun (WGS) entry which is preliminary data.</text>
</comment>
<reference evidence="1" key="1">
    <citation type="submission" date="2022-08" db="EMBL/GenBank/DDBJ databases">
        <title>Genome Sequence of Lecanicillium fungicola.</title>
        <authorList>
            <person name="Buettner E."/>
        </authorList>
    </citation>
    <scope>NUCLEOTIDE SEQUENCE</scope>
    <source>
        <strain evidence="1">Babe33</strain>
    </source>
</reference>
<name>A0ACC1NPL0_9HYPO</name>
<dbReference type="Proteomes" id="UP001143910">
    <property type="component" value="Unassembled WGS sequence"/>
</dbReference>
<sequence>MKSFIKKLEVPSPPHQPRPTPLLSHDVKPIEDSRRVWAWPAFVALWSTTAFNMSNFQLGSAMLALGLNWWQSFLTMLFGHILAAVLVVAASFPGLYYRLSFPVATRFAWGYFGSVFVVLNRIMLSIVWCGVQSWQGGLMTYVCLRAIWPSIDKIHNTIPASTGMNLPQFVGFIVYFVIQFPALFLSPKKLRYLVYVGSTAGFLVQFVLVIWACSTMGGAGFGDIIADPTATSNGSHFAWMCVYSVTATISSITSGTVSVCDYARFAKSPSSGTWSQLFGFFPGWLCNVMGTLTIAATQRRYGSALWSVASLLMAMQDANPNSKTRVATFFAGVFFGISQISLNVVGNSFSGGTDMASLVPKYINIRRGQILTVFLGLVINPWYLLSGAVVFISAMSAYTIFLQPFLGILIAHYFVVQKSRLKVSDLYCLKHGIYWYTAGVNWRAVVAWLFGAIPHLPGFLTMVNSKIKVSIGASHLYYICSFTGFLIPFVVTIVLHLAFPVASQANYVMSTSKPEALAQLDDYIRHLETDFDVLHGENGENLEQITEKLRTILDEEKKREEQCRQNPPPQIILRSRAHQIRPVSSGQLKQPQPGTESSSSSVTNGAPQPDLPPTPSSDVVIAKGSTHIYGEYPPEVSQSAESPDLLHLRETQVPRYEAAGAGERMPPLPRWPEAKMTASAMVFSRPVNLAEVCLFDEPASYWRRYLVSLLPSQAQCDMLVSYFFENINWMYQSIHAPSFRSELTAFWDTDVDDVDLIWLALLYIIICLGAFFAPSSVAEAVGFEETDLPKLHRRWYAASRQALQAGGHDVKPAFLAVQVFIVSQTYWYCTKNVEALNSNMGQTVRNAQALGLDREAPQSITNCVGRELRHRLWWDLVSSDTQVWPIPLSYGFIVQVDAEITEIIDAYPWYLKGDPESVTEAMPGSVANVVSWMRHVLHSAIHLQRMRMYRPFLNPVVDDAWVRCVTAATSALAVYKSLRNADLPRFRRSQKMHVHTYQIFSVSVALATFLLVEMPSNPGPIRSDVELVLEDLGSHSSSFHDSRWIPLIADGSKVIRRILRLYDARCARRQNGMTGDTSANERSADDGASMQEEAPTSLVPAISSVFGGETTAQRYLERCSLEHLRNGQTPADGGSSMNWRVFDGIIELSGWDGLLDPVQSAQWNDAFWADMNACVSVSMEL</sequence>
<dbReference type="EMBL" id="JANJQO010000141">
    <property type="protein sequence ID" value="KAJ2981277.1"/>
    <property type="molecule type" value="Genomic_DNA"/>
</dbReference>
<proteinExistence type="predicted"/>
<gene>
    <name evidence="1" type="ORF">NQ176_g2130</name>
</gene>
<accession>A0ACC1NPL0</accession>
<evidence type="ECO:0000313" key="2">
    <source>
        <dbReference type="Proteomes" id="UP001143910"/>
    </source>
</evidence>
<evidence type="ECO:0000313" key="1">
    <source>
        <dbReference type="EMBL" id="KAJ2981277.1"/>
    </source>
</evidence>